<sequence>MRRKNYGDFQFRVQKKIFPKIICFLLPYAALFLYFFEDNVWEIFNPFDLFNYIFIGAGVIFFLKTFLKRLFIDMYEKGMIFKIGKETGAVYYEEIDLISYGIDRWRTLEGGSHSKAYLSFENSKRGWSKRLYVDDLPRGKERIRFLAFILKRNPTITCDEDVARMCEKRYLNGEIVEIVFLIALAMAATGFPLYGVLK</sequence>
<accession>A0A0F5I313</accession>
<evidence type="ECO:0000256" key="1">
    <source>
        <dbReference type="SAM" id="Phobius"/>
    </source>
</evidence>
<dbReference type="RefSeq" id="WP_040047624.1">
    <property type="nucleotide sequence ID" value="NZ_JWIR02000040.1"/>
</dbReference>
<keyword evidence="1" id="KW-1133">Transmembrane helix</keyword>
<evidence type="ECO:0000313" key="2">
    <source>
        <dbReference type="EMBL" id="KKB39650.1"/>
    </source>
</evidence>
<organism evidence="2 3">
    <name type="scientific">Bacillus thermotolerans</name>
    <name type="common">Quasibacillus thermotolerans</name>
    <dbReference type="NCBI Taxonomy" id="1221996"/>
    <lineage>
        <taxon>Bacteria</taxon>
        <taxon>Bacillati</taxon>
        <taxon>Bacillota</taxon>
        <taxon>Bacilli</taxon>
        <taxon>Bacillales</taxon>
        <taxon>Bacillaceae</taxon>
        <taxon>Bacillus</taxon>
    </lineage>
</organism>
<keyword evidence="1" id="KW-0472">Membrane</keyword>
<proteinExistence type="predicted"/>
<dbReference type="AlphaFoldDB" id="A0A0F5I313"/>
<reference evidence="2" key="1">
    <citation type="submission" date="2015-02" db="EMBL/GenBank/DDBJ databases">
        <title>Genome Assembly of Bacillaceae bacterium MTCC 8252.</title>
        <authorList>
            <person name="Verma A."/>
            <person name="Khatri I."/>
            <person name="Mual P."/>
            <person name="Subramanian S."/>
            <person name="Krishnamurthi S."/>
        </authorList>
    </citation>
    <scope>NUCLEOTIDE SEQUENCE [LARGE SCALE GENOMIC DNA]</scope>
    <source>
        <strain evidence="2">MTCC 8252</strain>
    </source>
</reference>
<feature type="transmembrane region" description="Helical" evidence="1">
    <location>
        <begin position="175"/>
        <end position="197"/>
    </location>
</feature>
<keyword evidence="1" id="KW-0812">Transmembrane</keyword>
<dbReference type="Proteomes" id="UP000031563">
    <property type="component" value="Unassembled WGS sequence"/>
</dbReference>
<dbReference type="EMBL" id="JWIR02000040">
    <property type="protein sequence ID" value="KKB39650.1"/>
    <property type="molecule type" value="Genomic_DNA"/>
</dbReference>
<protein>
    <submittedName>
        <fullName evidence="2">Uncharacterized protein</fullName>
    </submittedName>
</protein>
<feature type="transmembrane region" description="Helical" evidence="1">
    <location>
        <begin position="21"/>
        <end position="37"/>
    </location>
</feature>
<keyword evidence="3" id="KW-1185">Reference proteome</keyword>
<evidence type="ECO:0000313" key="3">
    <source>
        <dbReference type="Proteomes" id="UP000031563"/>
    </source>
</evidence>
<comment type="caution">
    <text evidence="2">The sequence shown here is derived from an EMBL/GenBank/DDBJ whole genome shotgun (WGS) entry which is preliminary data.</text>
</comment>
<gene>
    <name evidence="2" type="ORF">QY95_02280</name>
</gene>
<feature type="transmembrane region" description="Helical" evidence="1">
    <location>
        <begin position="49"/>
        <end position="67"/>
    </location>
</feature>
<name>A0A0F5I313_BACTR</name>